<dbReference type="InterPro" id="IPR003812">
    <property type="entry name" value="Fido"/>
</dbReference>
<evidence type="ECO:0000313" key="3">
    <source>
        <dbReference type="Proteomes" id="UP001597510"/>
    </source>
</evidence>
<dbReference type="Gene3D" id="1.10.3290.10">
    <property type="entry name" value="Fido-like domain"/>
    <property type="match status" value="1"/>
</dbReference>
<accession>A0ABW5JCY7</accession>
<evidence type="ECO:0000313" key="2">
    <source>
        <dbReference type="EMBL" id="MFD2523084.1"/>
    </source>
</evidence>
<dbReference type="Proteomes" id="UP001597510">
    <property type="component" value="Unassembled WGS sequence"/>
</dbReference>
<protein>
    <submittedName>
        <fullName evidence="2">Fic family protein</fullName>
    </submittedName>
</protein>
<dbReference type="PANTHER" id="PTHR13504:SF38">
    <property type="entry name" value="FIDO DOMAIN-CONTAINING PROTEIN"/>
    <property type="match status" value="1"/>
</dbReference>
<name>A0ABW5JCY7_9BACT</name>
<keyword evidence="3" id="KW-1185">Reference proteome</keyword>
<dbReference type="EMBL" id="JBHULC010000027">
    <property type="protein sequence ID" value="MFD2523084.1"/>
    <property type="molecule type" value="Genomic_DNA"/>
</dbReference>
<evidence type="ECO:0000259" key="1">
    <source>
        <dbReference type="PROSITE" id="PS51459"/>
    </source>
</evidence>
<dbReference type="PANTHER" id="PTHR13504">
    <property type="entry name" value="FIDO DOMAIN-CONTAINING PROTEIN DDB_G0283145"/>
    <property type="match status" value="1"/>
</dbReference>
<gene>
    <name evidence="2" type="ORF">ACFSR2_19460</name>
</gene>
<dbReference type="SUPFAM" id="SSF140931">
    <property type="entry name" value="Fic-like"/>
    <property type="match status" value="1"/>
</dbReference>
<reference evidence="3" key="1">
    <citation type="journal article" date="2019" name="Int. J. Syst. Evol. Microbiol.">
        <title>The Global Catalogue of Microorganisms (GCM) 10K type strain sequencing project: providing services to taxonomists for standard genome sequencing and annotation.</title>
        <authorList>
            <consortium name="The Broad Institute Genomics Platform"/>
            <consortium name="The Broad Institute Genome Sequencing Center for Infectious Disease"/>
            <person name="Wu L."/>
            <person name="Ma J."/>
        </authorList>
    </citation>
    <scope>NUCLEOTIDE SEQUENCE [LARGE SCALE GENOMIC DNA]</scope>
    <source>
        <strain evidence="3">KCTC 52344</strain>
    </source>
</reference>
<dbReference type="Pfam" id="PF02661">
    <property type="entry name" value="Fic"/>
    <property type="match status" value="1"/>
</dbReference>
<dbReference type="PROSITE" id="PS51459">
    <property type="entry name" value="FIDO"/>
    <property type="match status" value="1"/>
</dbReference>
<comment type="caution">
    <text evidence="2">The sequence shown here is derived from an EMBL/GenBank/DDBJ whole genome shotgun (WGS) entry which is preliminary data.</text>
</comment>
<dbReference type="InterPro" id="IPR036597">
    <property type="entry name" value="Fido-like_dom_sf"/>
</dbReference>
<dbReference type="RefSeq" id="WP_340239390.1">
    <property type="nucleotide sequence ID" value="NZ_JBBEWC010000012.1"/>
</dbReference>
<proteinExistence type="predicted"/>
<sequence>MSEKEKIDALLEELATLPAISNENARKLEDKFRLEFNFNSNHIEGNTLTYGETKLLLIFDKTDGPHEMREFEEMKAHDVAYRWIKELAEDKAYRLIERDIKQLNEIILVRPFWKDALTPDGQATRRQILVGEYKKHPNSVQLQNGEMFHYASPADTPIEMHALMDWFHAETEKNELSPVELAAIFHYKFVSIHPFDDGNGRISRLLMNYVLLKHDLPPVIIKSADKKNYLNALNQADAGNLGAFVKYIAQQLIWSLEIKIKATKGASIEEEDDIDKQVALFKKEQLSIAKQIAADNPEKIAKVYYNTVRNVLIELSERTQIFNELFESNTESYYLELKSRSLDVRRITFSSIKHMEAVQDFAETEEKVSILWKKELVSSLNRLISNIIIEIRVNFNQDIFIIELKEPEITFQFSYNKVFSDDNTKEIVNKIYKGIFNLIQANTKK</sequence>
<feature type="domain" description="Fido" evidence="1">
    <location>
        <begin position="95"/>
        <end position="250"/>
    </location>
</feature>
<organism evidence="2 3">
    <name type="scientific">Emticicia soli</name>
    <dbReference type="NCBI Taxonomy" id="2027878"/>
    <lineage>
        <taxon>Bacteria</taxon>
        <taxon>Pseudomonadati</taxon>
        <taxon>Bacteroidota</taxon>
        <taxon>Cytophagia</taxon>
        <taxon>Cytophagales</taxon>
        <taxon>Leadbetterellaceae</taxon>
        <taxon>Emticicia</taxon>
    </lineage>
</organism>
<dbReference type="InterPro" id="IPR040198">
    <property type="entry name" value="Fido_containing"/>
</dbReference>